<dbReference type="Gene3D" id="3.30.70.330">
    <property type="match status" value="1"/>
</dbReference>
<dbReference type="PANTHER" id="PTHR48025">
    <property type="entry name" value="OS02G0815200 PROTEIN"/>
    <property type="match status" value="1"/>
</dbReference>
<dbReference type="Proteomes" id="UP001524570">
    <property type="component" value="Unassembled WGS sequence"/>
</dbReference>
<dbReference type="InterPro" id="IPR012677">
    <property type="entry name" value="Nucleotide-bd_a/b_plait_sf"/>
</dbReference>
<protein>
    <submittedName>
        <fullName evidence="3">RNA-binding protein</fullName>
    </submittedName>
</protein>
<keyword evidence="4" id="KW-1185">Reference proteome</keyword>
<organism evidence="3 4">
    <name type="scientific">Methylomonas rosea</name>
    <dbReference type="NCBI Taxonomy" id="2952227"/>
    <lineage>
        <taxon>Bacteria</taxon>
        <taxon>Pseudomonadati</taxon>
        <taxon>Pseudomonadota</taxon>
        <taxon>Gammaproteobacteria</taxon>
        <taxon>Methylococcales</taxon>
        <taxon>Methylococcaceae</taxon>
        <taxon>Methylomonas</taxon>
    </lineage>
</organism>
<dbReference type="SMART" id="SM00360">
    <property type="entry name" value="RRM"/>
    <property type="match status" value="1"/>
</dbReference>
<evidence type="ECO:0000313" key="3">
    <source>
        <dbReference type="EMBL" id="MCQ8118156.1"/>
    </source>
</evidence>
<evidence type="ECO:0000313" key="4">
    <source>
        <dbReference type="Proteomes" id="UP001524570"/>
    </source>
</evidence>
<dbReference type="Pfam" id="PF00076">
    <property type="entry name" value="RRM_1"/>
    <property type="match status" value="1"/>
</dbReference>
<sequence>MKLLIRNLPRTTTETELRAMFAEHGSVQSCSLVMDKDTNSSKGFGFVEMPKAGEAKAAIKTLNGLEMEGNRIRVKKAETNPGEAADD</sequence>
<dbReference type="InterPro" id="IPR050502">
    <property type="entry name" value="Euk_RNA-bind_prot"/>
</dbReference>
<evidence type="ECO:0000259" key="2">
    <source>
        <dbReference type="PROSITE" id="PS50102"/>
    </source>
</evidence>
<reference evidence="3 4" key="1">
    <citation type="submission" date="2022-07" db="EMBL/GenBank/DDBJ databases">
        <title>Methylomonas rivi sp. nov., Methylomonas rosea sp. nov., Methylomonas aureus sp. nov. and Methylomonas subterranea sp. nov., four novel methanotrophs isolated from a freshwater creek and the deep terrestrial subsurface.</title>
        <authorList>
            <person name="Abin C."/>
            <person name="Sankaranarayanan K."/>
            <person name="Garner C."/>
            <person name="Sindelar R."/>
            <person name="Kotary K."/>
            <person name="Garner R."/>
            <person name="Barclay S."/>
            <person name="Lawson P."/>
            <person name="Krumholz L."/>
        </authorList>
    </citation>
    <scope>NUCLEOTIDE SEQUENCE [LARGE SCALE GENOMIC DNA]</scope>
    <source>
        <strain evidence="3 4">WSC-7</strain>
    </source>
</reference>
<dbReference type="PROSITE" id="PS50102">
    <property type="entry name" value="RRM"/>
    <property type="match status" value="1"/>
</dbReference>
<comment type="caution">
    <text evidence="3">The sequence shown here is derived from an EMBL/GenBank/DDBJ whole genome shotgun (WGS) entry which is preliminary data.</text>
</comment>
<dbReference type="InterPro" id="IPR035979">
    <property type="entry name" value="RBD_domain_sf"/>
</dbReference>
<evidence type="ECO:0000256" key="1">
    <source>
        <dbReference type="ARBA" id="ARBA00022884"/>
    </source>
</evidence>
<dbReference type="EMBL" id="JANIBL010000034">
    <property type="protein sequence ID" value="MCQ8118156.1"/>
    <property type="molecule type" value="Genomic_DNA"/>
</dbReference>
<dbReference type="PANTHER" id="PTHR48025:SF1">
    <property type="entry name" value="RRM DOMAIN-CONTAINING PROTEIN"/>
    <property type="match status" value="1"/>
</dbReference>
<gene>
    <name evidence="3" type="ORF">NP589_12025</name>
</gene>
<name>A0ABT1TUY6_9GAMM</name>
<feature type="domain" description="RRM" evidence="2">
    <location>
        <begin position="1"/>
        <end position="79"/>
    </location>
</feature>
<proteinExistence type="predicted"/>
<dbReference type="RefSeq" id="WP_256607208.1">
    <property type="nucleotide sequence ID" value="NZ_JANIBL010000034.1"/>
</dbReference>
<dbReference type="SUPFAM" id="SSF54928">
    <property type="entry name" value="RNA-binding domain, RBD"/>
    <property type="match status" value="1"/>
</dbReference>
<keyword evidence="1" id="KW-0694">RNA-binding</keyword>
<accession>A0ABT1TUY6</accession>
<dbReference type="InterPro" id="IPR000504">
    <property type="entry name" value="RRM_dom"/>
</dbReference>